<dbReference type="Pfam" id="PF02190">
    <property type="entry name" value="LON_substr_bdg"/>
    <property type="match status" value="1"/>
</dbReference>
<dbReference type="GO" id="GO:0006508">
    <property type="term" value="P:proteolysis"/>
    <property type="evidence" value="ECO:0007669"/>
    <property type="project" value="UniProtKB-KW"/>
</dbReference>
<proteinExistence type="predicted"/>
<feature type="domain" description="Lon N-terminal" evidence="1">
    <location>
        <begin position="6"/>
        <end position="207"/>
    </location>
</feature>
<dbReference type="Gene3D" id="2.30.130.40">
    <property type="entry name" value="LON domain-like"/>
    <property type="match status" value="1"/>
</dbReference>
<dbReference type="PROSITE" id="PS51787">
    <property type="entry name" value="LON_N"/>
    <property type="match status" value="1"/>
</dbReference>
<dbReference type="EMBL" id="FUFA01000002">
    <property type="protein sequence ID" value="SPM33129.1"/>
    <property type="molecule type" value="Genomic_DNA"/>
</dbReference>
<dbReference type="InterPro" id="IPR015947">
    <property type="entry name" value="PUA-like_sf"/>
</dbReference>
<dbReference type="InterPro" id="IPR046336">
    <property type="entry name" value="Lon_prtase_N_sf"/>
</dbReference>
<dbReference type="GO" id="GO:0008233">
    <property type="term" value="F:peptidase activity"/>
    <property type="evidence" value="ECO:0007669"/>
    <property type="project" value="UniProtKB-KW"/>
</dbReference>
<evidence type="ECO:0000313" key="2">
    <source>
        <dbReference type="EMBL" id="SPM33129.1"/>
    </source>
</evidence>
<gene>
    <name evidence="2" type="ORF">MRAB57_932</name>
</gene>
<dbReference type="RefSeq" id="WP_077086524.1">
    <property type="nucleotide sequence ID" value="NZ_LT721901.1"/>
</dbReference>
<organism evidence="2 3">
    <name type="scientific">Mycobacterium rhizamassiliense</name>
    <dbReference type="NCBI Taxonomy" id="1841860"/>
    <lineage>
        <taxon>Bacteria</taxon>
        <taxon>Bacillati</taxon>
        <taxon>Actinomycetota</taxon>
        <taxon>Actinomycetes</taxon>
        <taxon>Mycobacteriales</taxon>
        <taxon>Mycobacteriaceae</taxon>
        <taxon>Mycobacterium</taxon>
    </lineage>
</organism>
<name>A0A2U3NNM1_9MYCO</name>
<dbReference type="PANTHER" id="PTHR46732:SF8">
    <property type="entry name" value="ATP-DEPENDENT PROTEASE LA (LON) DOMAIN PROTEIN"/>
    <property type="match status" value="1"/>
</dbReference>
<dbReference type="AlphaFoldDB" id="A0A2U3NNM1"/>
<dbReference type="SUPFAM" id="SSF88697">
    <property type="entry name" value="PUA domain-like"/>
    <property type="match status" value="1"/>
</dbReference>
<dbReference type="STRING" id="1841860.GCA_900157375_00934"/>
<dbReference type="OrthoDB" id="25394at2"/>
<evidence type="ECO:0000259" key="1">
    <source>
        <dbReference type="PROSITE" id="PS51787"/>
    </source>
</evidence>
<keyword evidence="2" id="KW-0378">Hydrolase</keyword>
<keyword evidence="2" id="KW-0645">Protease</keyword>
<dbReference type="Proteomes" id="UP000240988">
    <property type="component" value="Unassembled WGS sequence"/>
</dbReference>
<reference evidence="2 3" key="1">
    <citation type="submission" date="2017-01" db="EMBL/GenBank/DDBJ databases">
        <authorList>
            <consortium name="Urmite Genomes"/>
        </authorList>
    </citation>
    <scope>NUCLEOTIDE SEQUENCE [LARGE SCALE GENOMIC DNA]</scope>
    <source>
        <strain evidence="2 3">AB57</strain>
    </source>
</reference>
<dbReference type="SMART" id="SM00464">
    <property type="entry name" value="LON"/>
    <property type="match status" value="1"/>
</dbReference>
<dbReference type="InterPro" id="IPR003111">
    <property type="entry name" value="Lon_prtase_N"/>
</dbReference>
<dbReference type="PANTHER" id="PTHR46732">
    <property type="entry name" value="ATP-DEPENDENT PROTEASE LA (LON) DOMAIN PROTEIN"/>
    <property type="match status" value="1"/>
</dbReference>
<keyword evidence="3" id="KW-1185">Reference proteome</keyword>
<protein>
    <submittedName>
        <fullName evidence="2">Uncharacterized protein, similar to the N-terminal domain of Lon protease</fullName>
    </submittedName>
</protein>
<sequence>MIELEPLELAMFPLEVALLPDQDLPLRIFEPRYVALVRHCVDEGDPFGVVLISRGREVGGGDSRCDVGVLSRITECIEVGADRYSLACRTGERIRVCEWLSDDPYPRASVRLWPDEPGDPVTPAQLRGVEDKVIALFERIAEAREAQLPDRDVLLGYGETGAEDAGQRLFTLASRIPLGAADKYSVLAAPSAAARLAVLDEAVVAVAEMLEFQLSTRGPDE</sequence>
<accession>A0A2U3NNM1</accession>
<evidence type="ECO:0000313" key="3">
    <source>
        <dbReference type="Proteomes" id="UP000240988"/>
    </source>
</evidence>